<proteinExistence type="inferred from homology"/>
<dbReference type="InterPro" id="IPR006364">
    <property type="entry name" value="CobI/CbiL/CobIJ_dom"/>
</dbReference>
<dbReference type="GO" id="GO:0032259">
    <property type="term" value="P:methylation"/>
    <property type="evidence" value="ECO:0007669"/>
    <property type="project" value="UniProtKB-KW"/>
</dbReference>
<protein>
    <submittedName>
        <fullName evidence="9">Precorrin-2 C(20)-methyltransferase</fullName>
    </submittedName>
</protein>
<evidence type="ECO:0000313" key="9">
    <source>
        <dbReference type="EMBL" id="ART62635.1"/>
    </source>
</evidence>
<dbReference type="InterPro" id="IPR012382">
    <property type="entry name" value="CobI/CbiL"/>
</dbReference>
<dbReference type="PROSITE" id="PS00840">
    <property type="entry name" value="SUMT_2"/>
    <property type="match status" value="1"/>
</dbReference>
<dbReference type="Gene3D" id="3.40.1010.10">
    <property type="entry name" value="Cobalt-precorrin-4 Transmethylase, Domain 1"/>
    <property type="match status" value="1"/>
</dbReference>
<comment type="pathway">
    <text evidence="1">Cofactor biosynthesis; adenosylcobalamin biosynthesis.</text>
</comment>
<evidence type="ECO:0000256" key="6">
    <source>
        <dbReference type="ARBA" id="ARBA00022691"/>
    </source>
</evidence>
<keyword evidence="3" id="KW-0169">Cobalamin biosynthesis</keyword>
<comment type="similarity">
    <text evidence="2 7 8">Belongs to the precorrin methyltransferase family.</text>
</comment>
<dbReference type="PANTHER" id="PTHR43467">
    <property type="entry name" value="COBALT-PRECORRIN-2 C(20)-METHYLTRANSFERASE"/>
    <property type="match status" value="1"/>
</dbReference>
<evidence type="ECO:0000256" key="5">
    <source>
        <dbReference type="ARBA" id="ARBA00022679"/>
    </source>
</evidence>
<organism evidence="9 10">
    <name type="scientific">Kushneria marisflavi</name>
    <dbReference type="NCBI Taxonomy" id="157779"/>
    <lineage>
        <taxon>Bacteria</taxon>
        <taxon>Pseudomonadati</taxon>
        <taxon>Pseudomonadota</taxon>
        <taxon>Gammaproteobacteria</taxon>
        <taxon>Oceanospirillales</taxon>
        <taxon>Halomonadaceae</taxon>
        <taxon>Kushneria</taxon>
    </lineage>
</organism>
<dbReference type="PROSITE" id="PS00839">
    <property type="entry name" value="SUMT_1"/>
    <property type="match status" value="1"/>
</dbReference>
<dbReference type="CDD" id="cd11645">
    <property type="entry name" value="Precorrin_2_C20_MT"/>
    <property type="match status" value="1"/>
</dbReference>
<dbReference type="RefSeq" id="WP_086899863.1">
    <property type="nucleotide sequence ID" value="NZ_CP021358.1"/>
</dbReference>
<dbReference type="InterPro" id="IPR000878">
    <property type="entry name" value="4pyrrol_Mease"/>
</dbReference>
<evidence type="ECO:0000256" key="8">
    <source>
        <dbReference type="RuleBase" id="RU003960"/>
    </source>
</evidence>
<evidence type="ECO:0000256" key="7">
    <source>
        <dbReference type="PIRNR" id="PIRNR036427"/>
    </source>
</evidence>
<dbReference type="PIRSF" id="PIRSF036427">
    <property type="entry name" value="Precrrn-2_mtase"/>
    <property type="match status" value="1"/>
</dbReference>
<keyword evidence="10" id="KW-1185">Reference proteome</keyword>
<dbReference type="EMBL" id="CP021358">
    <property type="protein sequence ID" value="ART62635.1"/>
    <property type="molecule type" value="Genomic_DNA"/>
</dbReference>
<dbReference type="AlphaFoldDB" id="A0A240UND6"/>
<evidence type="ECO:0000256" key="2">
    <source>
        <dbReference type="ARBA" id="ARBA00005879"/>
    </source>
</evidence>
<dbReference type="KEGG" id="kma:B9H00_05870"/>
<evidence type="ECO:0000313" key="10">
    <source>
        <dbReference type="Proteomes" id="UP000194457"/>
    </source>
</evidence>
<dbReference type="Gene3D" id="3.30.950.10">
    <property type="entry name" value="Methyltransferase, Cobalt-precorrin-4 Transmethylase, Domain 2"/>
    <property type="match status" value="1"/>
</dbReference>
<dbReference type="NCBIfam" id="TIGR01467">
    <property type="entry name" value="cobI_cbiL"/>
    <property type="match status" value="1"/>
</dbReference>
<accession>A0A240UND6</accession>
<evidence type="ECO:0000256" key="3">
    <source>
        <dbReference type="ARBA" id="ARBA00022573"/>
    </source>
</evidence>
<evidence type="ECO:0000256" key="4">
    <source>
        <dbReference type="ARBA" id="ARBA00022603"/>
    </source>
</evidence>
<dbReference type="InterPro" id="IPR003043">
    <property type="entry name" value="Uropor_MeTrfase_CS"/>
</dbReference>
<reference evidence="9 10" key="1">
    <citation type="submission" date="2017-05" db="EMBL/GenBank/DDBJ databases">
        <authorList>
            <person name="Song R."/>
            <person name="Chenine A.L."/>
            <person name="Ruprecht R.M."/>
        </authorList>
    </citation>
    <scope>NUCLEOTIDE SEQUENCE [LARGE SCALE GENOMIC DNA]</scope>
    <source>
        <strain evidence="9">SW32</strain>
    </source>
</reference>
<dbReference type="SUPFAM" id="SSF53790">
    <property type="entry name" value="Tetrapyrrole methylase"/>
    <property type="match status" value="1"/>
</dbReference>
<dbReference type="OrthoDB" id="9804789at2"/>
<dbReference type="UniPathway" id="UPA00148"/>
<keyword evidence="6" id="KW-0949">S-adenosyl-L-methionine</keyword>
<dbReference type="InterPro" id="IPR035996">
    <property type="entry name" value="4pyrrol_Methylase_sf"/>
</dbReference>
<dbReference type="GO" id="GO:0009236">
    <property type="term" value="P:cobalamin biosynthetic process"/>
    <property type="evidence" value="ECO:0007669"/>
    <property type="project" value="UniProtKB-UniRule"/>
</dbReference>
<keyword evidence="5 8" id="KW-0808">Transferase</keyword>
<dbReference type="GO" id="GO:0030788">
    <property type="term" value="F:precorrin-2 C20-methyltransferase activity"/>
    <property type="evidence" value="ECO:0007669"/>
    <property type="project" value="InterPro"/>
</dbReference>
<keyword evidence="4 8" id="KW-0489">Methyltransferase</keyword>
<evidence type="ECO:0000256" key="1">
    <source>
        <dbReference type="ARBA" id="ARBA00004953"/>
    </source>
</evidence>
<sequence>MRSTPEFSASSGGQPLAFGRLYGVGTGPGDPELLTLKAARVLAEADVVAWFAKAGNQSNARRVISEHLRPGQPELALYYPVTTELHRHSSGYREAIAEFYEQSAERLALELSAGRSVAVLSEGDPLFFGSWMHLHVRLRERFEVEVIPGVTGMAGGWSSAGVPICQGDDVLTILPGTLGEAALVDRLSRCEAAVIMKVGRNLPRIRVALEQAGLLERALYVERATMQGEQIMRLVERDDRPAPYFSIVLVPGWAACTHPVALDALAVRS</sequence>
<dbReference type="Proteomes" id="UP000194457">
    <property type="component" value="Chromosome"/>
</dbReference>
<dbReference type="InterPro" id="IPR014777">
    <property type="entry name" value="4pyrrole_Mease_sub1"/>
</dbReference>
<name>A0A240UND6_9GAMM</name>
<dbReference type="PANTHER" id="PTHR43467:SF2">
    <property type="entry name" value="COBALT-PRECORRIN-2 C(20)-METHYLTRANSFERASE"/>
    <property type="match status" value="1"/>
</dbReference>
<dbReference type="InterPro" id="IPR014776">
    <property type="entry name" value="4pyrrole_Mease_sub2"/>
</dbReference>
<dbReference type="Pfam" id="PF00590">
    <property type="entry name" value="TP_methylase"/>
    <property type="match status" value="1"/>
</dbReference>
<gene>
    <name evidence="9" type="ORF">B9H00_05870</name>
</gene>
<dbReference type="NCBIfam" id="NF004647">
    <property type="entry name" value="PRK05990.1"/>
    <property type="match status" value="1"/>
</dbReference>